<sequence>MRRTPTPITATVTTTIIVTKDTTATVTTIATMTTTTAIVTMAVMPTTAATTTTETLLGGSIHPQMTRAEARRALMAAAAACSGHEEAVHFLQLLLGEDEAMHLFLSTSARDGHPSYEHGPALLLLLGLGNHIIDVYTLEWVLL</sequence>
<evidence type="ECO:0000313" key="2">
    <source>
        <dbReference type="Proteomes" id="UP000314294"/>
    </source>
</evidence>
<dbReference type="AlphaFoldDB" id="A0A4Z2GBA5"/>
<evidence type="ECO:0000313" key="1">
    <source>
        <dbReference type="EMBL" id="TNN50491.1"/>
    </source>
</evidence>
<organism evidence="1 2">
    <name type="scientific">Liparis tanakae</name>
    <name type="common">Tanaka's snailfish</name>
    <dbReference type="NCBI Taxonomy" id="230148"/>
    <lineage>
        <taxon>Eukaryota</taxon>
        <taxon>Metazoa</taxon>
        <taxon>Chordata</taxon>
        <taxon>Craniata</taxon>
        <taxon>Vertebrata</taxon>
        <taxon>Euteleostomi</taxon>
        <taxon>Actinopterygii</taxon>
        <taxon>Neopterygii</taxon>
        <taxon>Teleostei</taxon>
        <taxon>Neoteleostei</taxon>
        <taxon>Acanthomorphata</taxon>
        <taxon>Eupercaria</taxon>
        <taxon>Perciformes</taxon>
        <taxon>Cottioidei</taxon>
        <taxon>Cottales</taxon>
        <taxon>Liparidae</taxon>
        <taxon>Liparis</taxon>
    </lineage>
</organism>
<accession>A0A4Z2GBA5</accession>
<gene>
    <name evidence="1" type="ORF">EYF80_039301</name>
</gene>
<protein>
    <submittedName>
        <fullName evidence="1">Uncharacterized protein</fullName>
    </submittedName>
</protein>
<keyword evidence="2" id="KW-1185">Reference proteome</keyword>
<reference evidence="1 2" key="1">
    <citation type="submission" date="2019-03" db="EMBL/GenBank/DDBJ databases">
        <title>First draft genome of Liparis tanakae, snailfish: a comprehensive survey of snailfish specific genes.</title>
        <authorList>
            <person name="Kim W."/>
            <person name="Song I."/>
            <person name="Jeong J.-H."/>
            <person name="Kim D."/>
            <person name="Kim S."/>
            <person name="Ryu S."/>
            <person name="Song J.Y."/>
            <person name="Lee S.K."/>
        </authorList>
    </citation>
    <scope>NUCLEOTIDE SEQUENCE [LARGE SCALE GENOMIC DNA]</scope>
    <source>
        <tissue evidence="1">Muscle</tissue>
    </source>
</reference>
<comment type="caution">
    <text evidence="1">The sequence shown here is derived from an EMBL/GenBank/DDBJ whole genome shotgun (WGS) entry which is preliminary data.</text>
</comment>
<name>A0A4Z2GBA5_9TELE</name>
<proteinExistence type="predicted"/>
<dbReference type="Proteomes" id="UP000314294">
    <property type="component" value="Unassembled WGS sequence"/>
</dbReference>
<dbReference type="EMBL" id="SRLO01000615">
    <property type="protein sequence ID" value="TNN50491.1"/>
    <property type="molecule type" value="Genomic_DNA"/>
</dbReference>